<reference evidence="1" key="1">
    <citation type="submission" date="2019-04" db="EMBL/GenBank/DDBJ databases">
        <title>Microbes associate with the intestines of laboratory mice.</title>
        <authorList>
            <person name="Navarre W."/>
            <person name="Wong E."/>
            <person name="Huang K."/>
            <person name="Tropini C."/>
            <person name="Ng K."/>
            <person name="Yu B."/>
        </authorList>
    </citation>
    <scope>NUCLEOTIDE SEQUENCE</scope>
    <source>
        <strain evidence="1">NM72_1-8</strain>
    </source>
</reference>
<dbReference type="EMBL" id="SRZB01000029">
    <property type="protein sequence ID" value="TGX97595.1"/>
    <property type="molecule type" value="Genomic_DNA"/>
</dbReference>
<protein>
    <submittedName>
        <fullName evidence="1">PcfB family protein</fullName>
    </submittedName>
</protein>
<name>A0AC61QXB4_9FIRM</name>
<proteinExistence type="predicted"/>
<gene>
    <name evidence="1" type="ORF">E5357_12230</name>
</gene>
<dbReference type="Proteomes" id="UP000307720">
    <property type="component" value="Unassembled WGS sequence"/>
</dbReference>
<evidence type="ECO:0000313" key="2">
    <source>
        <dbReference type="Proteomes" id="UP000307720"/>
    </source>
</evidence>
<evidence type="ECO:0000313" key="1">
    <source>
        <dbReference type="EMBL" id="TGX97595.1"/>
    </source>
</evidence>
<keyword evidence="2" id="KW-1185">Reference proteome</keyword>
<sequence>MQDEVRDKSVALVIRMGKNGGKLTADLLKWAIRQYQRQANAPQHGKQSVKSLVGQGDGVQNIEITDKNIKSFERVARKYGVDFALKKDPEQGRYLVFFKARDADALNAAFAEYTAKTLNRQRGKPSIKKQLSHFKQLVMGQSVDREKHRGKGGIEH</sequence>
<comment type="caution">
    <text evidence="1">The sequence shown here is derived from an EMBL/GenBank/DDBJ whole genome shotgun (WGS) entry which is preliminary data.</text>
</comment>
<organism evidence="1 2">
    <name type="scientific">Hominisplanchenecus murintestinalis</name>
    <dbReference type="NCBI Taxonomy" id="2941517"/>
    <lineage>
        <taxon>Bacteria</taxon>
        <taxon>Bacillati</taxon>
        <taxon>Bacillota</taxon>
        <taxon>Clostridia</taxon>
        <taxon>Lachnospirales</taxon>
        <taxon>Lachnospiraceae</taxon>
        <taxon>Hominisplanchenecus</taxon>
    </lineage>
</organism>
<accession>A0AC61QXB4</accession>